<evidence type="ECO:0000259" key="16">
    <source>
        <dbReference type="PROSITE" id="PS50109"/>
    </source>
</evidence>
<evidence type="ECO:0000256" key="15">
    <source>
        <dbReference type="SAM" id="Phobius"/>
    </source>
</evidence>
<dbReference type="InterPro" id="IPR003594">
    <property type="entry name" value="HATPase_dom"/>
</dbReference>
<dbReference type="Pfam" id="PF00672">
    <property type="entry name" value="HAMP"/>
    <property type="match status" value="1"/>
</dbReference>
<keyword evidence="6" id="KW-0597">Phosphoprotein</keyword>
<dbReference type="GO" id="GO:0005886">
    <property type="term" value="C:plasma membrane"/>
    <property type="evidence" value="ECO:0007669"/>
    <property type="project" value="UniProtKB-SubCell"/>
</dbReference>
<dbReference type="PRINTS" id="PR00344">
    <property type="entry name" value="BCTRLSENSOR"/>
</dbReference>
<dbReference type="InterPro" id="IPR003660">
    <property type="entry name" value="HAMP_dom"/>
</dbReference>
<dbReference type="PANTHER" id="PTHR44936">
    <property type="entry name" value="SENSOR PROTEIN CREC"/>
    <property type="match status" value="1"/>
</dbReference>
<dbReference type="SMART" id="SM00304">
    <property type="entry name" value="HAMP"/>
    <property type="match status" value="1"/>
</dbReference>
<evidence type="ECO:0000256" key="3">
    <source>
        <dbReference type="ARBA" id="ARBA00012438"/>
    </source>
</evidence>
<dbReference type="Pfam" id="PF00512">
    <property type="entry name" value="HisKA"/>
    <property type="match status" value="1"/>
</dbReference>
<dbReference type="InterPro" id="IPR005467">
    <property type="entry name" value="His_kinase_dom"/>
</dbReference>
<keyword evidence="11" id="KW-0067">ATP-binding</keyword>
<feature type="domain" description="HAMP" evidence="17">
    <location>
        <begin position="204"/>
        <end position="256"/>
    </location>
</feature>
<evidence type="ECO:0000256" key="13">
    <source>
        <dbReference type="ARBA" id="ARBA00023012"/>
    </source>
</evidence>
<dbReference type="InterPro" id="IPR004358">
    <property type="entry name" value="Sig_transdc_His_kin-like_C"/>
</dbReference>
<proteinExistence type="predicted"/>
<dbReference type="PANTHER" id="PTHR44936:SF5">
    <property type="entry name" value="SENSOR HISTIDINE KINASE ENVZ"/>
    <property type="match status" value="1"/>
</dbReference>
<keyword evidence="4" id="KW-1003">Cell membrane</keyword>
<dbReference type="CDD" id="cd06225">
    <property type="entry name" value="HAMP"/>
    <property type="match status" value="1"/>
</dbReference>
<accession>A0A069PTK0</accession>
<dbReference type="PROSITE" id="PS50885">
    <property type="entry name" value="HAMP"/>
    <property type="match status" value="1"/>
</dbReference>
<keyword evidence="14 15" id="KW-0472">Membrane</keyword>
<dbReference type="CDD" id="cd00075">
    <property type="entry name" value="HATPase"/>
    <property type="match status" value="1"/>
</dbReference>
<dbReference type="InterPro" id="IPR036890">
    <property type="entry name" value="HATPase_C_sf"/>
</dbReference>
<dbReference type="GO" id="GO:0000155">
    <property type="term" value="F:phosphorelay sensor kinase activity"/>
    <property type="evidence" value="ECO:0007669"/>
    <property type="project" value="InterPro"/>
</dbReference>
<comment type="caution">
    <text evidence="18">The sequence shown here is derived from an EMBL/GenBank/DDBJ whole genome shotgun (WGS) entry which is preliminary data.</text>
</comment>
<keyword evidence="9" id="KW-0547">Nucleotide-binding</keyword>
<dbReference type="InterPro" id="IPR003661">
    <property type="entry name" value="HisK_dim/P_dom"/>
</dbReference>
<evidence type="ECO:0000256" key="8">
    <source>
        <dbReference type="ARBA" id="ARBA00022692"/>
    </source>
</evidence>
<keyword evidence="5" id="KW-0997">Cell inner membrane</keyword>
<keyword evidence="12 15" id="KW-1133">Transmembrane helix</keyword>
<evidence type="ECO:0000256" key="14">
    <source>
        <dbReference type="ARBA" id="ARBA00023136"/>
    </source>
</evidence>
<keyword evidence="7" id="KW-0808">Transferase</keyword>
<dbReference type="RefSeq" id="WP_035926917.1">
    <property type="nucleotide sequence ID" value="NZ_CADFFX010000006.1"/>
</dbReference>
<organism evidence="18 19">
    <name type="scientific">Caballeronia glathei</name>
    <dbReference type="NCBI Taxonomy" id="60547"/>
    <lineage>
        <taxon>Bacteria</taxon>
        <taxon>Pseudomonadati</taxon>
        <taxon>Pseudomonadota</taxon>
        <taxon>Betaproteobacteria</taxon>
        <taxon>Burkholderiales</taxon>
        <taxon>Burkholderiaceae</taxon>
        <taxon>Caballeronia</taxon>
    </lineage>
</organism>
<evidence type="ECO:0000313" key="19">
    <source>
        <dbReference type="Proteomes" id="UP000027466"/>
    </source>
</evidence>
<dbReference type="Gene3D" id="1.10.287.130">
    <property type="match status" value="1"/>
</dbReference>
<dbReference type="AlphaFoldDB" id="A0A069PTK0"/>
<comment type="subcellular location">
    <subcellularLocation>
        <location evidence="2">Cell inner membrane</location>
        <topology evidence="2">Multi-pass membrane protein</topology>
    </subcellularLocation>
</comment>
<keyword evidence="8 15" id="KW-0812">Transmembrane</keyword>
<evidence type="ECO:0000256" key="9">
    <source>
        <dbReference type="ARBA" id="ARBA00022741"/>
    </source>
</evidence>
<dbReference type="EC" id="2.7.13.3" evidence="3"/>
<keyword evidence="13" id="KW-0902">Two-component regulatory system</keyword>
<evidence type="ECO:0000256" key="6">
    <source>
        <dbReference type="ARBA" id="ARBA00022553"/>
    </source>
</evidence>
<evidence type="ECO:0000256" key="1">
    <source>
        <dbReference type="ARBA" id="ARBA00000085"/>
    </source>
</evidence>
<gene>
    <name evidence="18" type="ORF">BG61_24580</name>
</gene>
<dbReference type="EMBL" id="JFHC01000004">
    <property type="protein sequence ID" value="KDR43925.1"/>
    <property type="molecule type" value="Genomic_DNA"/>
</dbReference>
<evidence type="ECO:0000256" key="2">
    <source>
        <dbReference type="ARBA" id="ARBA00004429"/>
    </source>
</evidence>
<feature type="domain" description="Histidine kinase" evidence="16">
    <location>
        <begin position="264"/>
        <end position="461"/>
    </location>
</feature>
<dbReference type="CDD" id="cd00082">
    <property type="entry name" value="HisKA"/>
    <property type="match status" value="1"/>
</dbReference>
<dbReference type="InterPro" id="IPR036097">
    <property type="entry name" value="HisK_dim/P_sf"/>
</dbReference>
<keyword evidence="10 18" id="KW-0418">Kinase</keyword>
<keyword evidence="19" id="KW-1185">Reference proteome</keyword>
<feature type="transmembrane region" description="Helical" evidence="15">
    <location>
        <begin position="12"/>
        <end position="34"/>
    </location>
</feature>
<dbReference type="SMART" id="SM00387">
    <property type="entry name" value="HATPase_c"/>
    <property type="match status" value="1"/>
</dbReference>
<dbReference type="Pfam" id="PF02518">
    <property type="entry name" value="HATPase_c"/>
    <property type="match status" value="1"/>
</dbReference>
<dbReference type="Gene3D" id="3.30.565.10">
    <property type="entry name" value="Histidine kinase-like ATPase, C-terminal domain"/>
    <property type="match status" value="1"/>
</dbReference>
<evidence type="ECO:0000256" key="4">
    <source>
        <dbReference type="ARBA" id="ARBA00022475"/>
    </source>
</evidence>
<protein>
    <recommendedName>
        <fullName evidence="3">histidine kinase</fullName>
        <ecNumber evidence="3">2.7.13.3</ecNumber>
    </recommendedName>
</protein>
<evidence type="ECO:0000259" key="17">
    <source>
        <dbReference type="PROSITE" id="PS50885"/>
    </source>
</evidence>
<sequence length="463" mass="50780">MKLRLLPDTLFGRLVLILVAGMFGGQLLTSTIWFETHDNRTLEIPARLLASRLADTVRLLQASPDAAARAAIIRQLSDARYRLRVIDAPVPEPAHTVAQQAIEDVLAGVLAHRLNEAVELRLIDAELTDDAGQHRGIFSLFESRTPSGEFHVQLQTSGTWLDVVAHEGQAGMASEPRSLAIDYLLRIYVIRFAAALLLALIAVRVAVQPLRRLAVAAEALGRNVYRPSLDLAGPREVRVAAQSFNAMQQQLIRAIEERTRLFASISHDLRSPLTRLRLRAQMLPDEVSRERLSRDLDEMDAMVRATLDFAQGVEITEPRRQMDIDSMLRGLCDDIAETGVRVALDGRAGAPVSGYPRNLKRCLQNLLDNAIRHGGGASVHMNDDGDAVRITISDDGPGIEGEGMLERVFEPYFRVGPGRTSGSGLGLTIARSIAMAHGGTLVLVNRPSRGLDAVLRLPRDPWG</sequence>
<evidence type="ECO:0000256" key="11">
    <source>
        <dbReference type="ARBA" id="ARBA00022840"/>
    </source>
</evidence>
<reference evidence="18 19" key="1">
    <citation type="submission" date="2014-03" db="EMBL/GenBank/DDBJ databases">
        <title>Draft Genome Sequences of Four Burkholderia Strains.</title>
        <authorList>
            <person name="Liu X.Y."/>
            <person name="Li C.X."/>
            <person name="Xu J.H."/>
        </authorList>
    </citation>
    <scope>NUCLEOTIDE SEQUENCE [LARGE SCALE GENOMIC DNA]</scope>
    <source>
        <strain evidence="18 19">DSM 50014</strain>
    </source>
</reference>
<dbReference type="SUPFAM" id="SSF55874">
    <property type="entry name" value="ATPase domain of HSP90 chaperone/DNA topoisomerase II/histidine kinase"/>
    <property type="match status" value="1"/>
</dbReference>
<dbReference type="SMART" id="SM00388">
    <property type="entry name" value="HisKA"/>
    <property type="match status" value="1"/>
</dbReference>
<feature type="transmembrane region" description="Helical" evidence="15">
    <location>
        <begin position="183"/>
        <end position="203"/>
    </location>
</feature>
<dbReference type="Proteomes" id="UP000027466">
    <property type="component" value="Unassembled WGS sequence"/>
</dbReference>
<evidence type="ECO:0000256" key="7">
    <source>
        <dbReference type="ARBA" id="ARBA00022679"/>
    </source>
</evidence>
<dbReference type="InterPro" id="IPR050980">
    <property type="entry name" value="2C_sensor_his_kinase"/>
</dbReference>
<comment type="catalytic activity">
    <reaction evidence="1">
        <text>ATP + protein L-histidine = ADP + protein N-phospho-L-histidine.</text>
        <dbReference type="EC" id="2.7.13.3"/>
    </reaction>
</comment>
<dbReference type="SUPFAM" id="SSF47384">
    <property type="entry name" value="Homodimeric domain of signal transducing histidine kinase"/>
    <property type="match status" value="1"/>
</dbReference>
<evidence type="ECO:0000313" key="18">
    <source>
        <dbReference type="EMBL" id="KDR43925.1"/>
    </source>
</evidence>
<dbReference type="PROSITE" id="PS50109">
    <property type="entry name" value="HIS_KIN"/>
    <property type="match status" value="1"/>
</dbReference>
<name>A0A069PTK0_9BURK</name>
<dbReference type="GO" id="GO:0005524">
    <property type="term" value="F:ATP binding"/>
    <property type="evidence" value="ECO:0007669"/>
    <property type="project" value="UniProtKB-KW"/>
</dbReference>
<evidence type="ECO:0000256" key="10">
    <source>
        <dbReference type="ARBA" id="ARBA00022777"/>
    </source>
</evidence>
<evidence type="ECO:0000256" key="12">
    <source>
        <dbReference type="ARBA" id="ARBA00022989"/>
    </source>
</evidence>
<dbReference type="STRING" id="60547.GCA_000751215_01081"/>
<evidence type="ECO:0000256" key="5">
    <source>
        <dbReference type="ARBA" id="ARBA00022519"/>
    </source>
</evidence>